<keyword evidence="2" id="KW-0812">Transmembrane</keyword>
<accession>A0AAV5EBS9</accession>
<proteinExistence type="predicted"/>
<keyword evidence="2" id="KW-1133">Transmembrane helix</keyword>
<evidence type="ECO:0000256" key="2">
    <source>
        <dbReference type="SAM" id="Phobius"/>
    </source>
</evidence>
<name>A0AAV5EBS9_ELECO</name>
<reference evidence="3" key="2">
    <citation type="submission" date="2021-12" db="EMBL/GenBank/DDBJ databases">
        <title>Resequencing data analysis of finger millet.</title>
        <authorList>
            <person name="Hatakeyama M."/>
            <person name="Aluri S."/>
            <person name="Balachadran M.T."/>
            <person name="Sivarajan S.R."/>
            <person name="Poveda L."/>
            <person name="Shimizu-Inatsugi R."/>
            <person name="Schlapbach R."/>
            <person name="Sreeman S.M."/>
            <person name="Shimizu K.K."/>
        </authorList>
    </citation>
    <scope>NUCLEOTIDE SEQUENCE</scope>
</reference>
<evidence type="ECO:0000313" key="4">
    <source>
        <dbReference type="Proteomes" id="UP001054889"/>
    </source>
</evidence>
<feature type="region of interest" description="Disordered" evidence="1">
    <location>
        <begin position="38"/>
        <end position="71"/>
    </location>
</feature>
<evidence type="ECO:0000313" key="3">
    <source>
        <dbReference type="EMBL" id="GJN19935.1"/>
    </source>
</evidence>
<dbReference type="Proteomes" id="UP001054889">
    <property type="component" value="Unassembled WGS sequence"/>
</dbReference>
<evidence type="ECO:0000256" key="1">
    <source>
        <dbReference type="SAM" id="MobiDB-lite"/>
    </source>
</evidence>
<organism evidence="3 4">
    <name type="scientific">Eleusine coracana subsp. coracana</name>
    <dbReference type="NCBI Taxonomy" id="191504"/>
    <lineage>
        <taxon>Eukaryota</taxon>
        <taxon>Viridiplantae</taxon>
        <taxon>Streptophyta</taxon>
        <taxon>Embryophyta</taxon>
        <taxon>Tracheophyta</taxon>
        <taxon>Spermatophyta</taxon>
        <taxon>Magnoliopsida</taxon>
        <taxon>Liliopsida</taxon>
        <taxon>Poales</taxon>
        <taxon>Poaceae</taxon>
        <taxon>PACMAD clade</taxon>
        <taxon>Chloridoideae</taxon>
        <taxon>Cynodonteae</taxon>
        <taxon>Eleusininae</taxon>
        <taxon>Eleusine</taxon>
    </lineage>
</organism>
<sequence length="122" mass="13412">MQRYVLPSDVKYTSKKYLVYQWVLLAVASVLVVIEGSSRPGDASHALGASRNDDGSGKDATSRPRLSAAPHANCPRAVVVFFSNGSRSREETSLHTGTEPELFRVVDSMLANVFAAEKWKYH</sequence>
<dbReference type="AlphaFoldDB" id="A0AAV5EBS9"/>
<protein>
    <submittedName>
        <fullName evidence="3">Uncharacterized protein</fullName>
    </submittedName>
</protein>
<keyword evidence="2" id="KW-0472">Membrane</keyword>
<feature type="transmembrane region" description="Helical" evidence="2">
    <location>
        <begin position="17"/>
        <end position="34"/>
    </location>
</feature>
<reference evidence="3" key="1">
    <citation type="journal article" date="2018" name="DNA Res.">
        <title>Multiple hybrid de novo genome assembly of finger millet, an orphan allotetraploid crop.</title>
        <authorList>
            <person name="Hatakeyama M."/>
            <person name="Aluri S."/>
            <person name="Balachadran M.T."/>
            <person name="Sivarajan S.R."/>
            <person name="Patrignani A."/>
            <person name="Gruter S."/>
            <person name="Poveda L."/>
            <person name="Shimizu-Inatsugi R."/>
            <person name="Baeten J."/>
            <person name="Francoijs K.J."/>
            <person name="Nataraja K.N."/>
            <person name="Reddy Y.A.N."/>
            <person name="Phadnis S."/>
            <person name="Ravikumar R.L."/>
            <person name="Schlapbach R."/>
            <person name="Sreeman S.M."/>
            <person name="Shimizu K.K."/>
        </authorList>
    </citation>
    <scope>NUCLEOTIDE SEQUENCE</scope>
</reference>
<feature type="compositionally biased region" description="Basic and acidic residues" evidence="1">
    <location>
        <begin position="51"/>
        <end position="62"/>
    </location>
</feature>
<comment type="caution">
    <text evidence="3">The sequence shown here is derived from an EMBL/GenBank/DDBJ whole genome shotgun (WGS) entry which is preliminary data.</text>
</comment>
<gene>
    <name evidence="3" type="primary">gb07254</name>
    <name evidence="3" type="ORF">PR202_gb07254</name>
</gene>
<keyword evidence="4" id="KW-1185">Reference proteome</keyword>
<dbReference type="EMBL" id="BQKI01000074">
    <property type="protein sequence ID" value="GJN19935.1"/>
    <property type="molecule type" value="Genomic_DNA"/>
</dbReference>